<reference evidence="3" key="1">
    <citation type="submission" date="2016-10" db="EMBL/GenBank/DDBJ databases">
        <authorList>
            <person name="Varghese N."/>
            <person name="Submissions S."/>
        </authorList>
    </citation>
    <scope>NUCLEOTIDE SEQUENCE [LARGE SCALE GENOMIC DNA]</scope>
    <source>
        <strain evidence="3">DSM 11593</strain>
    </source>
</reference>
<gene>
    <name evidence="2" type="ORF">SAMN04488075_0443</name>
</gene>
<organism evidence="2 3">
    <name type="scientific">Paracoccus alkenifer</name>
    <dbReference type="NCBI Taxonomy" id="65735"/>
    <lineage>
        <taxon>Bacteria</taxon>
        <taxon>Pseudomonadati</taxon>
        <taxon>Pseudomonadota</taxon>
        <taxon>Alphaproteobacteria</taxon>
        <taxon>Rhodobacterales</taxon>
        <taxon>Paracoccaceae</taxon>
        <taxon>Paracoccus</taxon>
    </lineage>
</organism>
<protein>
    <submittedName>
        <fullName evidence="2">Uncharacterized protein</fullName>
    </submittedName>
</protein>
<dbReference type="AlphaFoldDB" id="A0A1H6JQ01"/>
<accession>A0A1H6JQ01</accession>
<dbReference type="OrthoDB" id="7779042at2"/>
<keyword evidence="1" id="KW-0732">Signal</keyword>
<evidence type="ECO:0000313" key="3">
    <source>
        <dbReference type="Proteomes" id="UP000199125"/>
    </source>
</evidence>
<keyword evidence="3" id="KW-1185">Reference proteome</keyword>
<sequence>MRRVRTIGWRGIALAGLLLLAGQPAATEPLDRVQAALLSGSTRLAGFALMRDRPAGGGPLLARLMQAEGMLHDGRNGPVLLWRGVSVRPVLRWDDNINGGIAGDTISVGGLDLTVDAASRARGGLVVGAAASVGARYRLAPGRVMRLSAQAMAVHAPRHDLWRGEAAAEACIAQALPGWRFLDACAGHSLARSDLSDANLSWAGLRGTGHFEAAGGLHALSLGLRQTWRDDYAQGFLDLSLDSALPRIGALGLHLSVGEAVAGHNAIRYRAGASLTRRVAGRRVSLGLDWQREEGSAIFGTPRRDALHTLGVEVELSPRLMLRLAGQRRSSTIAMYDENRLILDIGWRPRR</sequence>
<dbReference type="EMBL" id="FNXG01000001">
    <property type="protein sequence ID" value="SEH62655.1"/>
    <property type="molecule type" value="Genomic_DNA"/>
</dbReference>
<dbReference type="Proteomes" id="UP000199125">
    <property type="component" value="Unassembled WGS sequence"/>
</dbReference>
<evidence type="ECO:0000313" key="2">
    <source>
        <dbReference type="EMBL" id="SEH62655.1"/>
    </source>
</evidence>
<dbReference type="STRING" id="65735.SAMN04488075_0443"/>
<proteinExistence type="predicted"/>
<feature type="signal peptide" evidence="1">
    <location>
        <begin position="1"/>
        <end position="26"/>
    </location>
</feature>
<name>A0A1H6JQ01_9RHOB</name>
<evidence type="ECO:0000256" key="1">
    <source>
        <dbReference type="SAM" id="SignalP"/>
    </source>
</evidence>
<feature type="chain" id="PRO_5011679785" evidence="1">
    <location>
        <begin position="27"/>
        <end position="351"/>
    </location>
</feature>
<dbReference type="RefSeq" id="WP_090844909.1">
    <property type="nucleotide sequence ID" value="NZ_FNXG01000001.1"/>
</dbReference>